<organism evidence="8 9">
    <name type="scientific">Vibrio cincinnatiensis DSM 19608</name>
    <dbReference type="NCBI Taxonomy" id="1123491"/>
    <lineage>
        <taxon>Bacteria</taxon>
        <taxon>Pseudomonadati</taxon>
        <taxon>Pseudomonadota</taxon>
        <taxon>Gammaproteobacteria</taxon>
        <taxon>Vibrionales</taxon>
        <taxon>Vibrionaceae</taxon>
        <taxon>Vibrio</taxon>
    </lineage>
</organism>
<dbReference type="GO" id="GO:0005737">
    <property type="term" value="C:cytoplasm"/>
    <property type="evidence" value="ECO:0007669"/>
    <property type="project" value="TreeGrafter"/>
</dbReference>
<keyword evidence="3" id="KW-0479">Metal-binding</keyword>
<dbReference type="SUPFAM" id="SSF55811">
    <property type="entry name" value="Nudix"/>
    <property type="match status" value="1"/>
</dbReference>
<dbReference type="InterPro" id="IPR036938">
    <property type="entry name" value="PAP2/HPO_sf"/>
</dbReference>
<dbReference type="PANTHER" id="PTHR43758">
    <property type="entry name" value="7,8-DIHYDRO-8-OXOGUANINE TRIPHOSPHATASE"/>
    <property type="match status" value="1"/>
</dbReference>
<dbReference type="Gene3D" id="3.90.79.10">
    <property type="entry name" value="Nucleoside Triphosphate Pyrophosphohydrolase"/>
    <property type="match status" value="1"/>
</dbReference>
<keyword evidence="5" id="KW-0460">Magnesium</keyword>
<dbReference type="GO" id="GO:0046872">
    <property type="term" value="F:metal ion binding"/>
    <property type="evidence" value="ECO:0007669"/>
    <property type="project" value="UniProtKB-KW"/>
</dbReference>
<feature type="transmembrane region" description="Helical" evidence="6">
    <location>
        <begin position="321"/>
        <end position="339"/>
    </location>
</feature>
<comment type="cofactor">
    <cofactor evidence="1">
        <name>Mg(2+)</name>
        <dbReference type="ChEBI" id="CHEBI:18420"/>
    </cofactor>
</comment>
<evidence type="ECO:0000256" key="6">
    <source>
        <dbReference type="SAM" id="Phobius"/>
    </source>
</evidence>
<dbReference type="GO" id="GO:0016818">
    <property type="term" value="F:hydrolase activity, acting on acid anhydrides, in phosphorus-containing anhydrides"/>
    <property type="evidence" value="ECO:0007669"/>
    <property type="project" value="TreeGrafter"/>
</dbReference>
<evidence type="ECO:0000313" key="9">
    <source>
        <dbReference type="Proteomes" id="UP000190834"/>
    </source>
</evidence>
<feature type="transmembrane region" description="Helical" evidence="6">
    <location>
        <begin position="248"/>
        <end position="270"/>
    </location>
</feature>
<accession>A0A1T4RIG0</accession>
<dbReference type="STRING" id="1123491.SAMN02745782_02649"/>
<evidence type="ECO:0000256" key="3">
    <source>
        <dbReference type="ARBA" id="ARBA00022723"/>
    </source>
</evidence>
<keyword evidence="6" id="KW-1133">Transmembrane helix</keyword>
<reference evidence="9" key="1">
    <citation type="submission" date="2017-02" db="EMBL/GenBank/DDBJ databases">
        <authorList>
            <person name="Varghese N."/>
            <person name="Submissions S."/>
        </authorList>
    </citation>
    <scope>NUCLEOTIDE SEQUENCE [LARGE SCALE GENOMIC DNA]</scope>
    <source>
        <strain evidence="9">DSM 19608</strain>
    </source>
</reference>
<feature type="transmembrane region" description="Helical" evidence="6">
    <location>
        <begin position="220"/>
        <end position="241"/>
    </location>
</feature>
<proteinExistence type="inferred from homology"/>
<dbReference type="CDD" id="cd02883">
    <property type="entry name" value="NUDIX_Hydrolase"/>
    <property type="match status" value="1"/>
</dbReference>
<dbReference type="InterPro" id="IPR000086">
    <property type="entry name" value="NUDIX_hydrolase_dom"/>
</dbReference>
<dbReference type="RefSeq" id="WP_229601056.1">
    <property type="nucleotide sequence ID" value="NZ_FUXB01000014.1"/>
</dbReference>
<dbReference type="PRINTS" id="PR00502">
    <property type="entry name" value="NUDIXFAMILY"/>
</dbReference>
<evidence type="ECO:0000256" key="4">
    <source>
        <dbReference type="ARBA" id="ARBA00022801"/>
    </source>
</evidence>
<protein>
    <submittedName>
        <fullName evidence="8">NUDIX domain-containing protein</fullName>
    </submittedName>
</protein>
<feature type="transmembrane region" description="Helical" evidence="6">
    <location>
        <begin position="454"/>
        <end position="475"/>
    </location>
</feature>
<dbReference type="GeneID" id="70583511"/>
<keyword evidence="6" id="KW-0812">Transmembrane</keyword>
<feature type="transmembrane region" description="Helical" evidence="6">
    <location>
        <begin position="427"/>
        <end position="448"/>
    </location>
</feature>
<evidence type="ECO:0000256" key="2">
    <source>
        <dbReference type="ARBA" id="ARBA00005582"/>
    </source>
</evidence>
<dbReference type="PANTHER" id="PTHR43758:SF8">
    <property type="entry name" value="8-OXO-DGTP DIPHOSPHATASE YTKD-RELATED"/>
    <property type="match status" value="1"/>
</dbReference>
<keyword evidence="4" id="KW-0378">Hydrolase</keyword>
<dbReference type="EMBL" id="FUXB01000014">
    <property type="protein sequence ID" value="SKA15772.1"/>
    <property type="molecule type" value="Genomic_DNA"/>
</dbReference>
<sequence length="486" mass="54540">MSQKENKCYQMDWSWSLLSVIFFLVTFTYTSEAFASEAPRGALCLIRANDKMVITHEIITQKLSLPGGTIEKGETPEQAAQRETWEETGLVVTVGERLGETPTAIVFDCVSDSEIVKFRYVNALGGEVLPLWFAPDYGVEVSDAMLIHPSRISASQYRYPEQWSFIGEFFTKATHQSTRTVDELIKAAPSFHQLELGWMRSVQYWSAAWPHSVKSGFDSIWVLIASLASPLLGIALFPWLYWKNGKVFCYKAFFSVATTSLLCLVAQQGFSLPGPYAYAPDVLKVAHYGFGFPNLSIAVWTSLVVLWLLEKDQVQINSTTILGAFSILGLGFAQFYLGRAFITDMLVGGVLGLLVTWHIVRFYSQPEVNINQLLCSHKVWFSMTLCAALFVYLWSHPIFLAWLLVLIAVSLLVVTGHKEQTEVSRPFLILIAIILLLTSQLLSLLAHFVSSSGIASLLVQVFYYPILIMTFTLLLRVGQFLNKRTC</sequence>
<dbReference type="Pfam" id="PF00293">
    <property type="entry name" value="NUDIX"/>
    <property type="match status" value="1"/>
</dbReference>
<evidence type="ECO:0000256" key="5">
    <source>
        <dbReference type="ARBA" id="ARBA00022842"/>
    </source>
</evidence>
<dbReference type="PROSITE" id="PS00893">
    <property type="entry name" value="NUDIX_BOX"/>
    <property type="match status" value="1"/>
</dbReference>
<dbReference type="Proteomes" id="UP000190834">
    <property type="component" value="Unassembled WGS sequence"/>
</dbReference>
<keyword evidence="6" id="KW-0472">Membrane</keyword>
<comment type="similarity">
    <text evidence="2">Belongs to the Nudix hydrolase family.</text>
</comment>
<feature type="transmembrane region" description="Helical" evidence="6">
    <location>
        <begin position="290"/>
        <end position="309"/>
    </location>
</feature>
<dbReference type="InterPro" id="IPR020084">
    <property type="entry name" value="NUDIX_hydrolase_CS"/>
</dbReference>
<evidence type="ECO:0000259" key="7">
    <source>
        <dbReference type="PROSITE" id="PS51462"/>
    </source>
</evidence>
<evidence type="ECO:0000256" key="1">
    <source>
        <dbReference type="ARBA" id="ARBA00001946"/>
    </source>
</evidence>
<dbReference type="PROSITE" id="PS51462">
    <property type="entry name" value="NUDIX"/>
    <property type="match status" value="1"/>
</dbReference>
<feature type="transmembrane region" description="Helical" evidence="6">
    <location>
        <begin position="399"/>
        <end position="415"/>
    </location>
</feature>
<keyword evidence="9" id="KW-1185">Reference proteome</keyword>
<dbReference type="InterPro" id="IPR015797">
    <property type="entry name" value="NUDIX_hydrolase-like_dom_sf"/>
</dbReference>
<evidence type="ECO:0000313" key="8">
    <source>
        <dbReference type="EMBL" id="SKA15772.1"/>
    </source>
</evidence>
<gene>
    <name evidence="8" type="ORF">SAMN02745782_02649</name>
</gene>
<dbReference type="AlphaFoldDB" id="A0A1T4RIG0"/>
<feature type="domain" description="Nudix hydrolase" evidence="7">
    <location>
        <begin position="37"/>
        <end position="170"/>
    </location>
</feature>
<name>A0A1T4RIG0_VIBCI</name>
<dbReference type="SUPFAM" id="SSF48317">
    <property type="entry name" value="Acid phosphatase/Vanadium-dependent haloperoxidase"/>
    <property type="match status" value="1"/>
</dbReference>
<dbReference type="InterPro" id="IPR020476">
    <property type="entry name" value="Nudix_hydrolase"/>
</dbReference>